<evidence type="ECO:0008006" key="4">
    <source>
        <dbReference type="Google" id="ProtNLM"/>
    </source>
</evidence>
<reference evidence="2 3" key="1">
    <citation type="submission" date="2010-12" db="EMBL/GenBank/DDBJ databases">
        <title>Complete sequence of Desulfurispirillum indicum S5.</title>
        <authorList>
            <consortium name="US DOE Joint Genome Institute"/>
            <person name="Lucas S."/>
            <person name="Copeland A."/>
            <person name="Lapidus A."/>
            <person name="Cheng J.-F."/>
            <person name="Goodwin L."/>
            <person name="Pitluck S."/>
            <person name="Chertkov O."/>
            <person name="Held B."/>
            <person name="Detter J.C."/>
            <person name="Han C."/>
            <person name="Tapia R."/>
            <person name="Land M."/>
            <person name="Hauser L."/>
            <person name="Kyrpides N."/>
            <person name="Ivanova N."/>
            <person name="Mikhailova N."/>
            <person name="Haggblom M."/>
            <person name="Rauschenbach I."/>
            <person name="Bini E."/>
            <person name="Woyke T."/>
        </authorList>
    </citation>
    <scope>NUCLEOTIDE SEQUENCE [LARGE SCALE GENOMIC DNA]</scope>
    <source>
        <strain evidence="3">ATCC BAA-1389 / DSM 22839 / S5</strain>
    </source>
</reference>
<dbReference type="HOGENOM" id="CLU_1265247_0_0_0"/>
<feature type="signal peptide" evidence="1">
    <location>
        <begin position="1"/>
        <end position="26"/>
    </location>
</feature>
<proteinExistence type="predicted"/>
<name>E6W5U5_DESIS</name>
<dbReference type="RefSeq" id="WP_013507100.1">
    <property type="nucleotide sequence ID" value="NC_014836.1"/>
</dbReference>
<feature type="chain" id="PRO_5003213962" description="Outer membrane protein beta-barrel domain-containing protein" evidence="1">
    <location>
        <begin position="27"/>
        <end position="218"/>
    </location>
</feature>
<evidence type="ECO:0000313" key="2">
    <source>
        <dbReference type="EMBL" id="ADU67230.1"/>
    </source>
</evidence>
<organism evidence="2 3">
    <name type="scientific">Desulfurispirillum indicum (strain ATCC BAA-1389 / DSM 22839 / S5)</name>
    <dbReference type="NCBI Taxonomy" id="653733"/>
    <lineage>
        <taxon>Bacteria</taxon>
        <taxon>Pseudomonadati</taxon>
        <taxon>Chrysiogenota</taxon>
        <taxon>Chrysiogenia</taxon>
        <taxon>Chrysiogenales</taxon>
        <taxon>Chrysiogenaceae</taxon>
        <taxon>Desulfurispirillum</taxon>
    </lineage>
</organism>
<gene>
    <name evidence="2" type="ordered locus">Selin_2517</name>
</gene>
<dbReference type="EMBL" id="CP002432">
    <property type="protein sequence ID" value="ADU67230.1"/>
    <property type="molecule type" value="Genomic_DNA"/>
</dbReference>
<evidence type="ECO:0000256" key="1">
    <source>
        <dbReference type="SAM" id="SignalP"/>
    </source>
</evidence>
<dbReference type="STRING" id="653733.Selin_2517"/>
<evidence type="ECO:0000313" key="3">
    <source>
        <dbReference type="Proteomes" id="UP000002572"/>
    </source>
</evidence>
<dbReference type="Proteomes" id="UP000002572">
    <property type="component" value="Chromosome"/>
</dbReference>
<dbReference type="KEGG" id="din:Selin_2517"/>
<dbReference type="AlphaFoldDB" id="E6W5U5"/>
<dbReference type="SUPFAM" id="SSF56935">
    <property type="entry name" value="Porins"/>
    <property type="match status" value="1"/>
</dbReference>
<protein>
    <recommendedName>
        <fullName evidence="4">Outer membrane protein beta-barrel domain-containing protein</fullName>
    </recommendedName>
</protein>
<dbReference type="InParanoid" id="E6W5U5"/>
<dbReference type="OrthoDB" id="9793561at2"/>
<keyword evidence="3" id="KW-1185">Reference proteome</keyword>
<accession>E6W5U5</accession>
<sequence>MLKAKRLGIIGGVLAGSLVLAASASALPLESHVGATYGIPSEGDNGLELEVGTLYSHESGFYAGATYFTNDLLDDDWDFSDYSYFEITFGYEGEAGAIGYDLGFLKTMPMDSDIDDNDEVYAGVLFAPTEELGLSAYYYMNLDSDLDADYVELGAEYDLGVAVASYLYTMGIGDNDEKTSEIGISKEFIPSHEFGLFYTVDHDDSDNSVLELSWTYSF</sequence>
<keyword evidence="1" id="KW-0732">Signal</keyword>